<keyword evidence="2" id="KW-0614">Plasmid</keyword>
<keyword evidence="1" id="KW-0175">Coiled coil</keyword>
<reference evidence="2" key="1">
    <citation type="submission" date="2024-06" db="EMBL/GenBank/DDBJ databases">
        <title>Mesorhizobium karijinii sp. nov., a symbiont of the iconic Swainsona formosa from arid Australia.</title>
        <authorList>
            <person name="Hill Y.J."/>
            <person name="Watkin E.L.J."/>
            <person name="O'Hara G.W."/>
            <person name="Terpolilli J."/>
            <person name="Tye M.L."/>
            <person name="Kohlmeier M.G."/>
        </authorList>
    </citation>
    <scope>NUCLEOTIDE SEQUENCE</scope>
    <source>
        <strain evidence="2">WSM2240</strain>
        <plasmid evidence="2">pMk2240B</plasmid>
    </source>
</reference>
<proteinExistence type="predicted"/>
<feature type="coiled-coil region" evidence="1">
    <location>
        <begin position="536"/>
        <end position="563"/>
    </location>
</feature>
<organism evidence="2">
    <name type="scientific">Mesorhizobium sp. WSM2240</name>
    <dbReference type="NCBI Taxonomy" id="3228851"/>
    <lineage>
        <taxon>Bacteria</taxon>
        <taxon>Pseudomonadati</taxon>
        <taxon>Pseudomonadota</taxon>
        <taxon>Alphaproteobacteria</taxon>
        <taxon>Hyphomicrobiales</taxon>
        <taxon>Phyllobacteriaceae</taxon>
        <taxon>Mesorhizobium</taxon>
    </lineage>
</organism>
<evidence type="ECO:0000313" key="2">
    <source>
        <dbReference type="EMBL" id="XCG52014.1"/>
    </source>
</evidence>
<geneLocation type="plasmid" evidence="2">
    <name>pMk2240B</name>
</geneLocation>
<dbReference type="EMBL" id="CP159255">
    <property type="protein sequence ID" value="XCG52014.1"/>
    <property type="molecule type" value="Genomic_DNA"/>
</dbReference>
<evidence type="ECO:0000256" key="1">
    <source>
        <dbReference type="SAM" id="Coils"/>
    </source>
</evidence>
<dbReference type="InterPro" id="IPR036895">
    <property type="entry name" value="Uracil-DNA_glycosylase-like_sf"/>
</dbReference>
<dbReference type="AlphaFoldDB" id="A0AAU8CYZ7"/>
<name>A0AAU8CYZ7_9HYPH</name>
<dbReference type="RefSeq" id="WP_353646276.1">
    <property type="nucleotide sequence ID" value="NZ_CP159255.1"/>
</dbReference>
<gene>
    <name evidence="2" type="ORF">ABVK50_28980</name>
</gene>
<accession>A0AAU8CYZ7</accession>
<dbReference type="SUPFAM" id="SSF52141">
    <property type="entry name" value="Uracil-DNA glycosylase-like"/>
    <property type="match status" value="1"/>
</dbReference>
<sequence>MNDAGAASGIVQDIKAFPSAANAFNQYVRHDSTFEGPDAPAIRSRNLERYIQTMAMVKGRDLWLFEAPSTRGAVRTGVPQTSACWLEWRAKQLGVLEGFEAIPFHDAEKAQPSETSRRVAKFFDRMNKKPIIWNAVMIHTRTPDGKNRAPRASELREHMHILGAICDLCQPSRVIACGGPAQEVANLMQIKHECVAHPVAPISPSLGVSDVAVGKLCARLQVPKPPRGYWAKVQAGQIPRRPPLAAFREEIERSRREEARARSAESLSKLQQQFYRAALSDLQGRGVDVSGAEARGGRLPEVSPDIAAQILLAIQNRGHEWVKEGKVVATWAHPAHNSLARLVGRLLPLARPQLLVFENAYKKSWSASEGPVVFLHLTSHLQERIAALVRVVRDQKLQHVVMPLIATDHAWSVRHVFTPESHLLLDSTLCISATELWVEYTRKAWRDEDPPERYVTGRLTLKAIMPIDYMPERGVSLSPTISTASVAPYRERLLALLEAERVNEMMINTAYAIEREVPSETLAIADRLWFGAKRPFSSAREAWRQIEEELERWERELEGERTLLAQAILGIEVGDIVTSENGGRLLRLSVTGTTLYAGDDYVTFVVNGIRFRKDGTVGKLQEALSLQFGREGLKKCT</sequence>
<protein>
    <submittedName>
        <fullName evidence="2">Uncharacterized protein</fullName>
    </submittedName>
</protein>